<dbReference type="GO" id="GO:0004984">
    <property type="term" value="F:olfactory receptor activity"/>
    <property type="evidence" value="ECO:0007669"/>
    <property type="project" value="InterPro"/>
</dbReference>
<keyword evidence="6 10" id="KW-1133">Transmembrane helix</keyword>
<name>A0A7G8Z935_9HYME</name>
<keyword evidence="9 10" id="KW-0807">Transducer</keyword>
<evidence type="ECO:0000256" key="3">
    <source>
        <dbReference type="ARBA" id="ARBA00022606"/>
    </source>
</evidence>
<feature type="transmembrane region" description="Helical" evidence="10">
    <location>
        <begin position="309"/>
        <end position="330"/>
    </location>
</feature>
<evidence type="ECO:0000256" key="5">
    <source>
        <dbReference type="ARBA" id="ARBA00022725"/>
    </source>
</evidence>
<evidence type="ECO:0000256" key="8">
    <source>
        <dbReference type="ARBA" id="ARBA00023170"/>
    </source>
</evidence>
<evidence type="ECO:0000256" key="2">
    <source>
        <dbReference type="ARBA" id="ARBA00022475"/>
    </source>
</evidence>
<organism evidence="11">
    <name type="scientific">Aulacocentrum confusum</name>
    <dbReference type="NCBI Taxonomy" id="2767324"/>
    <lineage>
        <taxon>Eukaryota</taxon>
        <taxon>Metazoa</taxon>
        <taxon>Ecdysozoa</taxon>
        <taxon>Arthropoda</taxon>
        <taxon>Hexapoda</taxon>
        <taxon>Insecta</taxon>
        <taxon>Pterygota</taxon>
        <taxon>Neoptera</taxon>
        <taxon>Endopterygota</taxon>
        <taxon>Hymenoptera</taxon>
        <taxon>Apocrita</taxon>
        <taxon>Ichneumonoidea</taxon>
        <taxon>Braconidae</taxon>
        <taxon>Macrocentrinae</taxon>
        <taxon>Aulacocentrum</taxon>
    </lineage>
</organism>
<feature type="transmembrane region" description="Helical" evidence="10">
    <location>
        <begin position="212"/>
        <end position="234"/>
    </location>
</feature>
<dbReference type="Pfam" id="PF02949">
    <property type="entry name" value="7tm_6"/>
    <property type="match status" value="1"/>
</dbReference>
<dbReference type="InterPro" id="IPR004117">
    <property type="entry name" value="7tm6_olfct_rcpt"/>
</dbReference>
<sequence>MNDSQSTAIISSTSWQYHFVKMSKDNLLQYKSFRRSIKALLLFLGLWPMENPNFAYNILPYFQLLQLILLGLALLGFVKVHLTNVALVTRSAGIMVSYVTCALKMICMIYHRDHTRQIHKILDPHFKKLLNEPQMNNMVLGGIAAFRRLALAILLFSTFSAVACVFAPLIYVIYQHVHKVGNIKYILPYAAVYPWSISPNGLLYKLHYLFEFSATVTLVTITGCVDPLYTLYVFQMIAQLREMSYRLTHPVSEDTYKSVIRDCVKQYSILLECRDKLQMIYGPMILWMMATNAVMICAGLFQISQMKNIAVGQMMLFLMYVSAKMTQTFLCGWTGSKLTAESEAYRQAIFEAHWIGSRPRMTSILIMLGQKPLLLTACSFSVISVQMFVAVLNTSFSYFFLLQTLNN</sequence>
<feature type="transmembrane region" description="Helical" evidence="10">
    <location>
        <begin position="61"/>
        <end position="80"/>
    </location>
</feature>
<feature type="transmembrane region" description="Helical" evidence="10">
    <location>
        <begin position="92"/>
        <end position="111"/>
    </location>
</feature>
<comment type="subcellular location">
    <subcellularLocation>
        <location evidence="1 10">Cell membrane</location>
        <topology evidence="1 10">Multi-pass membrane protein</topology>
    </subcellularLocation>
</comment>
<protein>
    <recommendedName>
        <fullName evidence="10">Odorant receptor</fullName>
    </recommendedName>
</protein>
<dbReference type="EMBL" id="MT670956">
    <property type="protein sequence ID" value="QNL14960.1"/>
    <property type="molecule type" value="mRNA"/>
</dbReference>
<dbReference type="PANTHER" id="PTHR21137">
    <property type="entry name" value="ODORANT RECEPTOR"/>
    <property type="match status" value="1"/>
</dbReference>
<keyword evidence="7 10" id="KW-0472">Membrane</keyword>
<gene>
    <name evidence="11" type="primary">OR16</name>
</gene>
<evidence type="ECO:0000256" key="1">
    <source>
        <dbReference type="ARBA" id="ARBA00004651"/>
    </source>
</evidence>
<keyword evidence="4 10" id="KW-0812">Transmembrane</keyword>
<keyword evidence="5 10" id="KW-0552">Olfaction</keyword>
<keyword evidence="2" id="KW-1003">Cell membrane</keyword>
<feature type="transmembrane region" description="Helical" evidence="10">
    <location>
        <begin position="284"/>
        <end position="303"/>
    </location>
</feature>
<dbReference type="PANTHER" id="PTHR21137:SF35">
    <property type="entry name" value="ODORANT RECEPTOR 19A-RELATED"/>
    <property type="match status" value="1"/>
</dbReference>
<keyword evidence="8 10" id="KW-0675">Receptor</keyword>
<comment type="caution">
    <text evidence="10">Lacks conserved residue(s) required for the propagation of feature annotation.</text>
</comment>
<dbReference type="AlphaFoldDB" id="A0A7G8Z935"/>
<feature type="transmembrane region" description="Helical" evidence="10">
    <location>
        <begin position="186"/>
        <end position="206"/>
    </location>
</feature>
<reference evidence="11" key="1">
    <citation type="submission" date="2020-06" db="EMBL/GenBank/DDBJ databases">
        <authorList>
            <person name="Sheng S."/>
        </authorList>
    </citation>
    <scope>NUCLEOTIDE SEQUENCE</scope>
    <source>
        <tissue evidence="11">Antenna</tissue>
    </source>
</reference>
<proteinExistence type="evidence at transcript level"/>
<dbReference type="GO" id="GO:0005549">
    <property type="term" value="F:odorant binding"/>
    <property type="evidence" value="ECO:0007669"/>
    <property type="project" value="InterPro"/>
</dbReference>
<evidence type="ECO:0000256" key="6">
    <source>
        <dbReference type="ARBA" id="ARBA00022989"/>
    </source>
</evidence>
<evidence type="ECO:0000256" key="7">
    <source>
        <dbReference type="ARBA" id="ARBA00023136"/>
    </source>
</evidence>
<evidence type="ECO:0000256" key="9">
    <source>
        <dbReference type="ARBA" id="ARBA00023224"/>
    </source>
</evidence>
<keyword evidence="3 10" id="KW-0716">Sensory transduction</keyword>
<evidence type="ECO:0000256" key="4">
    <source>
        <dbReference type="ARBA" id="ARBA00022692"/>
    </source>
</evidence>
<evidence type="ECO:0000313" key="11">
    <source>
        <dbReference type="EMBL" id="QNL14960.1"/>
    </source>
</evidence>
<accession>A0A7G8Z935</accession>
<dbReference type="GO" id="GO:0005886">
    <property type="term" value="C:plasma membrane"/>
    <property type="evidence" value="ECO:0007669"/>
    <property type="project" value="UniProtKB-SubCell"/>
</dbReference>
<feature type="transmembrane region" description="Helical" evidence="10">
    <location>
        <begin position="373"/>
        <end position="401"/>
    </location>
</feature>
<feature type="transmembrane region" description="Helical" evidence="10">
    <location>
        <begin position="149"/>
        <end position="174"/>
    </location>
</feature>
<dbReference type="GO" id="GO:0007165">
    <property type="term" value="P:signal transduction"/>
    <property type="evidence" value="ECO:0007669"/>
    <property type="project" value="UniProtKB-KW"/>
</dbReference>
<comment type="similarity">
    <text evidence="10">Belongs to the insect chemoreceptor superfamily. Heteromeric odorant receptor channel (TC 1.A.69) family.</text>
</comment>
<evidence type="ECO:0000256" key="10">
    <source>
        <dbReference type="RuleBase" id="RU351113"/>
    </source>
</evidence>